<dbReference type="GeneID" id="56060714"/>
<dbReference type="Proteomes" id="UP000509441">
    <property type="component" value="Chromosome"/>
</dbReference>
<dbReference type="RefSeq" id="WP_179363125.1">
    <property type="nucleotide sequence ID" value="NZ_CP026994.1"/>
</dbReference>
<protein>
    <recommendedName>
        <fullName evidence="4">Intracellular proteinase inhibitor BsuPI domain-containing protein</fullName>
    </recommendedName>
</protein>
<accession>A0A7D5M0T4</accession>
<evidence type="ECO:0008006" key="4">
    <source>
        <dbReference type="Google" id="ProtNLM"/>
    </source>
</evidence>
<evidence type="ECO:0000313" key="2">
    <source>
        <dbReference type="EMBL" id="QLH04246.1"/>
    </source>
</evidence>
<proteinExistence type="predicted"/>
<organism evidence="2 3">
    <name type="scientific">Nitrosopumilus oxyclinae</name>
    <dbReference type="NCBI Taxonomy" id="1959104"/>
    <lineage>
        <taxon>Archaea</taxon>
        <taxon>Nitrososphaerota</taxon>
        <taxon>Nitrososphaeria</taxon>
        <taxon>Nitrosopumilales</taxon>
        <taxon>Nitrosopumilaceae</taxon>
        <taxon>Nitrosopumilus</taxon>
    </lineage>
</organism>
<name>A0A7D5M0T4_9ARCH</name>
<gene>
    <name evidence="2" type="ORF">C5F49_02140</name>
</gene>
<sequence>MLAKSLVLFIGIGVVAGLGFGIYLVDFKSTSHLVFVEGPSVSIVTEKSDFKKGETILIRIVNSGTVPLLFSDSSYGLRITGLSGILMFSPAVSEKQGMSNLEPGDEVSFSWNQIKNDGDTALEGLYKISTKGIDDQGNNVEKSTTITIWK</sequence>
<keyword evidence="1" id="KW-1133">Transmembrane helix</keyword>
<keyword evidence="1" id="KW-0812">Transmembrane</keyword>
<feature type="transmembrane region" description="Helical" evidence="1">
    <location>
        <begin position="6"/>
        <end position="25"/>
    </location>
</feature>
<dbReference type="AlphaFoldDB" id="A0A7D5M0T4"/>
<evidence type="ECO:0000256" key="1">
    <source>
        <dbReference type="SAM" id="Phobius"/>
    </source>
</evidence>
<reference evidence="2 3" key="1">
    <citation type="submission" date="2018-02" db="EMBL/GenBank/DDBJ databases">
        <title>Complete genome of Nitrosopumilus oxyclinae HCE1.</title>
        <authorList>
            <person name="Qin W."/>
            <person name="Zheng Y."/>
            <person name="Stahl D.A."/>
        </authorList>
    </citation>
    <scope>NUCLEOTIDE SEQUENCE [LARGE SCALE GENOMIC DNA]</scope>
    <source>
        <strain evidence="2 3">HCE1</strain>
    </source>
</reference>
<evidence type="ECO:0000313" key="3">
    <source>
        <dbReference type="Proteomes" id="UP000509441"/>
    </source>
</evidence>
<dbReference type="EMBL" id="CP026994">
    <property type="protein sequence ID" value="QLH04246.1"/>
    <property type="molecule type" value="Genomic_DNA"/>
</dbReference>
<dbReference type="KEGG" id="nox:C5F49_02140"/>
<dbReference type="OrthoDB" id="24807at2157"/>
<keyword evidence="3" id="KW-1185">Reference proteome</keyword>
<keyword evidence="1" id="KW-0472">Membrane</keyword>